<dbReference type="Pfam" id="PF04151">
    <property type="entry name" value="PPC"/>
    <property type="match status" value="4"/>
</dbReference>
<reference evidence="4 5" key="1">
    <citation type="submission" date="2022-11" db="EMBL/GenBank/DDBJ databases">
        <title>Minimal conservation of predation-associated metabolite biosynthetic gene clusters underscores biosynthetic potential of Myxococcota including descriptions for ten novel species: Archangium lansinium sp. nov., Myxococcus landrumus sp. nov., Nannocystis bai.</title>
        <authorList>
            <person name="Ahearne A."/>
            <person name="Stevens C."/>
            <person name="Phillips K."/>
        </authorList>
    </citation>
    <scope>NUCLEOTIDE SEQUENCE [LARGE SCALE GENOMIC DNA]</scope>
    <source>
        <strain evidence="4 5">MIWBW</strain>
    </source>
</reference>
<evidence type="ECO:0000256" key="1">
    <source>
        <dbReference type="SAM" id="MobiDB-lite"/>
    </source>
</evidence>
<feature type="domain" description="Peptidase C-terminal archaeal/bacterial" evidence="3">
    <location>
        <begin position="315"/>
        <end position="384"/>
    </location>
</feature>
<evidence type="ECO:0000259" key="3">
    <source>
        <dbReference type="Pfam" id="PF04151"/>
    </source>
</evidence>
<feature type="domain" description="Peptidase C-terminal archaeal/bacterial" evidence="3">
    <location>
        <begin position="200"/>
        <end position="267"/>
    </location>
</feature>
<evidence type="ECO:0000313" key="5">
    <source>
        <dbReference type="Proteomes" id="UP001207654"/>
    </source>
</evidence>
<sequence>MNRLAWKALAAAWLTCAVTGCGAELEQGPEAAVEPIPEAGEQAPAAKKGPPPEERVRAMAACSGNIALTPNVAITNISANTGEWSCTYTLSVASSNSNLTFTTTGGSGDADLYVKRGSEPTSGDNDCSSAGSSNAEACSISGAQAGTYYVKLYGYSAFSGLSLKATYTPAGTGGCTSSTTLSNGVPATGVGATTGSWSCIYKLYVPTGATRVEFTTSGGTGNGDLFVRREASPTETVYDCKSSYYTNTESCSVSVTSPGTYYARLYGTGTFSGVGITGTYTLSEGQPGCTSTSPLTNNSSTYGVSAPPGGFSCDYTLYVPSGATSVTFNTYGGSGSSAHLYVKREAVPTLSSYDCKGTMGGSSNNSQSCTINSPAAGTWHVRVYNAGSSQTLTNATLRGSYVTGGGNPNPPTDVLTLGQTVSGLSGAMDSMRYWRVTVPSGQGFLTVRTTGGTGDADVYVRRDLQPTTTTYECKSVNGGNSESCATYVISPVTYYVMMYGYAAYSGVSITATLD</sequence>
<feature type="signal peptide" evidence="2">
    <location>
        <begin position="1"/>
        <end position="23"/>
    </location>
</feature>
<feature type="chain" id="PRO_5047412069" evidence="2">
    <location>
        <begin position="24"/>
        <end position="514"/>
    </location>
</feature>
<feature type="region of interest" description="Disordered" evidence="1">
    <location>
        <begin position="35"/>
        <end position="54"/>
    </location>
</feature>
<feature type="domain" description="Peptidase C-terminal archaeal/bacterial" evidence="3">
    <location>
        <begin position="433"/>
        <end position="500"/>
    </location>
</feature>
<dbReference type="PROSITE" id="PS51257">
    <property type="entry name" value="PROKAR_LIPOPROTEIN"/>
    <property type="match status" value="1"/>
</dbReference>
<dbReference type="Proteomes" id="UP001207654">
    <property type="component" value="Unassembled WGS sequence"/>
</dbReference>
<feature type="compositionally biased region" description="Low complexity" evidence="1">
    <location>
        <begin position="37"/>
        <end position="48"/>
    </location>
</feature>
<gene>
    <name evidence="4" type="ORF">OV287_49325</name>
</gene>
<evidence type="ECO:0000313" key="4">
    <source>
        <dbReference type="EMBL" id="MCY1082476.1"/>
    </source>
</evidence>
<comment type="caution">
    <text evidence="4">The sequence shown here is derived from an EMBL/GenBank/DDBJ whole genome shotgun (WGS) entry which is preliminary data.</text>
</comment>
<protein>
    <submittedName>
        <fullName evidence="4">PPC domain-containing protein</fullName>
    </submittedName>
</protein>
<keyword evidence="2" id="KW-0732">Signal</keyword>
<name>A0ABT4AMD0_9BACT</name>
<dbReference type="Gene3D" id="2.60.120.380">
    <property type="match status" value="4"/>
</dbReference>
<dbReference type="SUPFAM" id="SSF89260">
    <property type="entry name" value="Collagen-binding domain"/>
    <property type="match status" value="1"/>
</dbReference>
<organism evidence="4 5">
    <name type="scientific">Archangium lansingense</name>
    <dbReference type="NCBI Taxonomy" id="2995310"/>
    <lineage>
        <taxon>Bacteria</taxon>
        <taxon>Pseudomonadati</taxon>
        <taxon>Myxococcota</taxon>
        <taxon>Myxococcia</taxon>
        <taxon>Myxococcales</taxon>
        <taxon>Cystobacterineae</taxon>
        <taxon>Archangiaceae</taxon>
        <taxon>Archangium</taxon>
    </lineage>
</organism>
<dbReference type="InterPro" id="IPR007280">
    <property type="entry name" value="Peptidase_C_arc/bac"/>
</dbReference>
<evidence type="ECO:0000256" key="2">
    <source>
        <dbReference type="SAM" id="SignalP"/>
    </source>
</evidence>
<proteinExistence type="predicted"/>
<accession>A0ABT4AMD0</accession>
<feature type="domain" description="Peptidase C-terminal archaeal/bacterial" evidence="3">
    <location>
        <begin position="87"/>
        <end position="154"/>
    </location>
</feature>
<keyword evidence="5" id="KW-1185">Reference proteome</keyword>
<dbReference type="EMBL" id="JAPNKA010000001">
    <property type="protein sequence ID" value="MCY1082476.1"/>
    <property type="molecule type" value="Genomic_DNA"/>
</dbReference>
<dbReference type="RefSeq" id="WP_267541041.1">
    <property type="nucleotide sequence ID" value="NZ_JAPNKA010000001.1"/>
</dbReference>